<evidence type="ECO:0000313" key="2">
    <source>
        <dbReference type="EMBL" id="CAN79052.1"/>
    </source>
</evidence>
<sequence length="138" mass="16347">MANRKYNGSLRICIDYRALNKVTIKNKYPIPLIIDLFDQLSRAKYFTKLDLRSGNYQVRIAEGDKPKTICMTRYDSYEFLVMPFGLTNAPTTFCTLMNKIFHSYLNKFMVVYLDDIVIYSNTLEEHVEHLRKVFKILR</sequence>
<evidence type="ECO:0000259" key="1">
    <source>
        <dbReference type="PROSITE" id="PS50878"/>
    </source>
</evidence>
<protein>
    <recommendedName>
        <fullName evidence="1">Reverse transcriptase domain-containing protein</fullName>
    </recommendedName>
</protein>
<dbReference type="Gene3D" id="3.10.10.10">
    <property type="entry name" value="HIV Type 1 Reverse Transcriptase, subunit A, domain 1"/>
    <property type="match status" value="1"/>
</dbReference>
<dbReference type="InterPro" id="IPR043502">
    <property type="entry name" value="DNA/RNA_pol_sf"/>
</dbReference>
<dbReference type="CDD" id="cd01647">
    <property type="entry name" value="RT_LTR"/>
    <property type="match status" value="1"/>
</dbReference>
<dbReference type="InterPro" id="IPR053134">
    <property type="entry name" value="RNA-dir_DNA_polymerase"/>
</dbReference>
<dbReference type="SUPFAM" id="SSF56672">
    <property type="entry name" value="DNA/RNA polymerases"/>
    <property type="match status" value="1"/>
</dbReference>
<dbReference type="InterPro" id="IPR043128">
    <property type="entry name" value="Rev_trsase/Diguanyl_cyclase"/>
</dbReference>
<organism evidence="2">
    <name type="scientific">Vitis vinifera</name>
    <name type="common">Grape</name>
    <dbReference type="NCBI Taxonomy" id="29760"/>
    <lineage>
        <taxon>Eukaryota</taxon>
        <taxon>Viridiplantae</taxon>
        <taxon>Streptophyta</taxon>
        <taxon>Embryophyta</taxon>
        <taxon>Tracheophyta</taxon>
        <taxon>Spermatophyta</taxon>
        <taxon>Magnoliopsida</taxon>
        <taxon>eudicotyledons</taxon>
        <taxon>Gunneridae</taxon>
        <taxon>Pentapetalae</taxon>
        <taxon>rosids</taxon>
        <taxon>Vitales</taxon>
        <taxon>Vitaceae</taxon>
        <taxon>Viteae</taxon>
        <taxon>Vitis</taxon>
    </lineage>
</organism>
<dbReference type="Gene3D" id="3.30.70.270">
    <property type="match status" value="1"/>
</dbReference>
<dbReference type="PANTHER" id="PTHR24559:SF436">
    <property type="entry name" value="RNA-DIRECTED DNA POLYMERASE HOMOLOG"/>
    <property type="match status" value="1"/>
</dbReference>
<name>A5BKZ6_VITVI</name>
<feature type="domain" description="Reverse transcriptase" evidence="1">
    <location>
        <begin position="1"/>
        <end position="138"/>
    </location>
</feature>
<proteinExistence type="predicted"/>
<dbReference type="PROSITE" id="PS50878">
    <property type="entry name" value="RT_POL"/>
    <property type="match status" value="1"/>
</dbReference>
<gene>
    <name evidence="2" type="ORF">VITISV_000905</name>
</gene>
<dbReference type="EMBL" id="AM463081">
    <property type="protein sequence ID" value="CAN79052.1"/>
    <property type="molecule type" value="Genomic_DNA"/>
</dbReference>
<dbReference type="InterPro" id="IPR000477">
    <property type="entry name" value="RT_dom"/>
</dbReference>
<dbReference type="Pfam" id="PF00078">
    <property type="entry name" value="RVT_1"/>
    <property type="match status" value="1"/>
</dbReference>
<reference evidence="2" key="1">
    <citation type="journal article" date="2007" name="PLoS ONE">
        <title>The first genome sequence of an elite grapevine cultivar (Pinot noir Vitis vinifera L.): coping with a highly heterozygous genome.</title>
        <authorList>
            <person name="Velasco R."/>
            <person name="Zharkikh A."/>
            <person name="Troggio M."/>
            <person name="Cartwright D.A."/>
            <person name="Cestaro A."/>
            <person name="Pruss D."/>
            <person name="Pindo M."/>
            <person name="FitzGerald L.M."/>
            <person name="Vezzulli S."/>
            <person name="Reid J."/>
            <person name="Malacarne G."/>
            <person name="Iliev D."/>
            <person name="Coppola G."/>
            <person name="Wardell B."/>
            <person name="Micheletti D."/>
            <person name="Macalma T."/>
            <person name="Facci M."/>
            <person name="Mitchell J.T."/>
            <person name="Perazzolli M."/>
            <person name="Eldredge G."/>
            <person name="Gatto P."/>
            <person name="Oyzerski R."/>
            <person name="Moretto M."/>
            <person name="Gutin N."/>
            <person name="Stefanini M."/>
            <person name="Chen Y."/>
            <person name="Segala C."/>
            <person name="Davenport C."/>
            <person name="Dematte L."/>
            <person name="Mraz A."/>
            <person name="Battilana J."/>
            <person name="Stormo K."/>
            <person name="Costa F."/>
            <person name="Tao Q."/>
            <person name="Si-Ammour A."/>
            <person name="Harkins T."/>
            <person name="Lackey A."/>
            <person name="Perbost C."/>
            <person name="Taillon B."/>
            <person name="Stella A."/>
            <person name="Solovyev V."/>
            <person name="Fawcett J.A."/>
            <person name="Sterck L."/>
            <person name="Vandepoele K."/>
            <person name="Grando S.M."/>
            <person name="Toppo S."/>
            <person name="Moser C."/>
            <person name="Lanchbury J."/>
            <person name="Bogden R."/>
            <person name="Skolnick M."/>
            <person name="Sgaramella V."/>
            <person name="Bhatnagar S.K."/>
            <person name="Fontana P."/>
            <person name="Gutin A."/>
            <person name="Van de Peer Y."/>
            <person name="Salamini F."/>
            <person name="Viola R."/>
        </authorList>
    </citation>
    <scope>NUCLEOTIDE SEQUENCE</scope>
</reference>
<dbReference type="PANTHER" id="PTHR24559">
    <property type="entry name" value="TRANSPOSON TY3-I GAG-POL POLYPROTEIN"/>
    <property type="match status" value="1"/>
</dbReference>
<accession>A5BKZ6</accession>
<dbReference type="AlphaFoldDB" id="A5BKZ6"/>